<dbReference type="GO" id="GO:0051539">
    <property type="term" value="F:4 iron, 4 sulfur cluster binding"/>
    <property type="evidence" value="ECO:0007669"/>
    <property type="project" value="UniProtKB-KW"/>
</dbReference>
<comment type="caution">
    <text evidence="14">The sequence shown here is derived from an EMBL/GenBank/DDBJ whole genome shotgun (WGS) entry which is preliminary data.</text>
</comment>
<dbReference type="SMART" id="SM00986">
    <property type="entry name" value="UDG"/>
    <property type="match status" value="1"/>
</dbReference>
<evidence type="ECO:0000256" key="11">
    <source>
        <dbReference type="ARBA" id="ARBA00023204"/>
    </source>
</evidence>
<evidence type="ECO:0000256" key="9">
    <source>
        <dbReference type="ARBA" id="ARBA00023004"/>
    </source>
</evidence>
<dbReference type="SUPFAM" id="SSF52141">
    <property type="entry name" value="Uracil-DNA glycosylase-like"/>
    <property type="match status" value="1"/>
</dbReference>
<evidence type="ECO:0000256" key="5">
    <source>
        <dbReference type="ARBA" id="ARBA00022485"/>
    </source>
</evidence>
<sequence>MITARDMTPAELAALLHFHAEAGVEWLVEDDPVNRIAEFAEQRAARNVRAPAAAALAASEGAQPSTARTRPSAPPPPKTASPSALPAIPDEHAITEARFAAESARSLSELGTAVAAFAGCNLKTSARSTIFASGEPANRIMVIGPMPSADDDREGVAFSGRAGLLLDRMLAAIGLARETVLISTVIPWRPPGDRAPSVPEAAICRPFIERQIELAEPKAVLLFGNFTARFFFGETGTIHALRGEWRDIACGNHAVPAIATLHPQELLTAPASKALAWRDLKAFADRLAEG</sequence>
<dbReference type="Pfam" id="PF03167">
    <property type="entry name" value="UDG"/>
    <property type="match status" value="1"/>
</dbReference>
<evidence type="ECO:0000256" key="6">
    <source>
        <dbReference type="ARBA" id="ARBA00022723"/>
    </source>
</evidence>
<evidence type="ECO:0000313" key="15">
    <source>
        <dbReference type="Proteomes" id="UP000321717"/>
    </source>
</evidence>
<comment type="catalytic activity">
    <reaction evidence="1">
        <text>Hydrolyzes single-stranded DNA or mismatched double-stranded DNA and polynucleotides, releasing free uracil.</text>
        <dbReference type="EC" id="3.2.2.27"/>
    </reaction>
</comment>
<reference evidence="14 15" key="1">
    <citation type="submission" date="2019-07" db="EMBL/GenBank/DDBJ databases">
        <title>Whole genome shotgun sequence of Rhizobium naphthalenivorans NBRC 107585.</title>
        <authorList>
            <person name="Hosoyama A."/>
            <person name="Uohara A."/>
            <person name="Ohji S."/>
            <person name="Ichikawa N."/>
        </authorList>
    </citation>
    <scope>NUCLEOTIDE SEQUENCE [LARGE SCALE GENOMIC DNA]</scope>
    <source>
        <strain evidence="14 15">NBRC 107585</strain>
    </source>
</reference>
<evidence type="ECO:0000259" key="13">
    <source>
        <dbReference type="SMART" id="SM00986"/>
    </source>
</evidence>
<protein>
    <recommendedName>
        <fullName evidence="4">Type-4 uracil-DNA glycosylase</fullName>
        <ecNumber evidence="3">3.2.2.27</ecNumber>
    </recommendedName>
</protein>
<feature type="region of interest" description="Disordered" evidence="12">
    <location>
        <begin position="55"/>
        <end position="86"/>
    </location>
</feature>
<dbReference type="InterPro" id="IPR036895">
    <property type="entry name" value="Uracil-DNA_glycosylase-like_sf"/>
</dbReference>
<keyword evidence="6" id="KW-0479">Metal-binding</keyword>
<dbReference type="EMBL" id="BJZP01000005">
    <property type="protein sequence ID" value="GEO84414.1"/>
    <property type="molecule type" value="Genomic_DNA"/>
</dbReference>
<keyword evidence="9" id="KW-0408">Iron</keyword>
<dbReference type="InterPro" id="IPR051536">
    <property type="entry name" value="UDG_Type-4/5"/>
</dbReference>
<evidence type="ECO:0000256" key="7">
    <source>
        <dbReference type="ARBA" id="ARBA00022763"/>
    </source>
</evidence>
<dbReference type="InterPro" id="IPR005273">
    <property type="entry name" value="Ura-DNA_glyco_family4"/>
</dbReference>
<gene>
    <name evidence="14" type="ORF">RNA01_13460</name>
</gene>
<evidence type="ECO:0000256" key="10">
    <source>
        <dbReference type="ARBA" id="ARBA00023014"/>
    </source>
</evidence>
<keyword evidence="5" id="KW-0004">4Fe-4S</keyword>
<name>A0A512HG31_9HYPH</name>
<dbReference type="GO" id="GO:0046872">
    <property type="term" value="F:metal ion binding"/>
    <property type="evidence" value="ECO:0007669"/>
    <property type="project" value="UniProtKB-KW"/>
</dbReference>
<feature type="domain" description="Uracil-DNA glycosylase-like" evidence="13">
    <location>
        <begin position="131"/>
        <end position="281"/>
    </location>
</feature>
<evidence type="ECO:0000256" key="3">
    <source>
        <dbReference type="ARBA" id="ARBA00012030"/>
    </source>
</evidence>
<dbReference type="CDD" id="cd10030">
    <property type="entry name" value="UDG-F4_TTUDGA_SPO1dp_like"/>
    <property type="match status" value="1"/>
</dbReference>
<evidence type="ECO:0000313" key="14">
    <source>
        <dbReference type="EMBL" id="GEO84414.1"/>
    </source>
</evidence>
<evidence type="ECO:0000256" key="12">
    <source>
        <dbReference type="SAM" id="MobiDB-lite"/>
    </source>
</evidence>
<accession>A0A512HG31</accession>
<keyword evidence="7" id="KW-0227">DNA damage</keyword>
<dbReference type="GO" id="GO:0004844">
    <property type="term" value="F:uracil DNA N-glycosylase activity"/>
    <property type="evidence" value="ECO:0007669"/>
    <property type="project" value="UniProtKB-EC"/>
</dbReference>
<keyword evidence="8" id="KW-0378">Hydrolase</keyword>
<evidence type="ECO:0000256" key="2">
    <source>
        <dbReference type="ARBA" id="ARBA00006521"/>
    </source>
</evidence>
<dbReference type="Proteomes" id="UP000321717">
    <property type="component" value="Unassembled WGS sequence"/>
</dbReference>
<dbReference type="PANTHER" id="PTHR33693">
    <property type="entry name" value="TYPE-5 URACIL-DNA GLYCOSYLASE"/>
    <property type="match status" value="1"/>
</dbReference>
<dbReference type="Gene3D" id="3.40.470.10">
    <property type="entry name" value="Uracil-DNA glycosylase-like domain"/>
    <property type="match status" value="1"/>
</dbReference>
<dbReference type="PANTHER" id="PTHR33693:SF1">
    <property type="entry name" value="TYPE-4 URACIL-DNA GLYCOSYLASE"/>
    <property type="match status" value="1"/>
</dbReference>
<keyword evidence="11" id="KW-0234">DNA repair</keyword>
<organism evidence="14 15">
    <name type="scientific">Ciceribacter naphthalenivorans</name>
    <dbReference type="NCBI Taxonomy" id="1118451"/>
    <lineage>
        <taxon>Bacteria</taxon>
        <taxon>Pseudomonadati</taxon>
        <taxon>Pseudomonadota</taxon>
        <taxon>Alphaproteobacteria</taxon>
        <taxon>Hyphomicrobiales</taxon>
        <taxon>Rhizobiaceae</taxon>
        <taxon>Ciceribacter</taxon>
    </lineage>
</organism>
<comment type="similarity">
    <text evidence="2">Belongs to the uracil-DNA glycosylase (UDG) superfamily. Type 4 (UDGa) family.</text>
</comment>
<dbReference type="InterPro" id="IPR005122">
    <property type="entry name" value="Uracil-DNA_glycosylase-like"/>
</dbReference>
<dbReference type="RefSeq" id="WP_147179201.1">
    <property type="nucleotide sequence ID" value="NZ_BJZP01000005.1"/>
</dbReference>
<dbReference type="NCBIfam" id="TIGR00758">
    <property type="entry name" value="UDG_fam4"/>
    <property type="match status" value="1"/>
</dbReference>
<keyword evidence="10" id="KW-0411">Iron-sulfur</keyword>
<proteinExistence type="inferred from homology"/>
<dbReference type="SMART" id="SM00987">
    <property type="entry name" value="UreE_C"/>
    <property type="match status" value="1"/>
</dbReference>
<dbReference type="GO" id="GO:0006281">
    <property type="term" value="P:DNA repair"/>
    <property type="evidence" value="ECO:0007669"/>
    <property type="project" value="UniProtKB-KW"/>
</dbReference>
<dbReference type="OrthoDB" id="5290748at2"/>
<keyword evidence="15" id="KW-1185">Reference proteome</keyword>
<evidence type="ECO:0000256" key="8">
    <source>
        <dbReference type="ARBA" id="ARBA00022801"/>
    </source>
</evidence>
<evidence type="ECO:0000256" key="1">
    <source>
        <dbReference type="ARBA" id="ARBA00001400"/>
    </source>
</evidence>
<evidence type="ECO:0000256" key="4">
    <source>
        <dbReference type="ARBA" id="ARBA00019403"/>
    </source>
</evidence>
<dbReference type="EC" id="3.2.2.27" evidence="3"/>
<feature type="compositionally biased region" description="Low complexity" evidence="12">
    <location>
        <begin position="55"/>
        <end position="71"/>
    </location>
</feature>
<dbReference type="AlphaFoldDB" id="A0A512HG31"/>